<evidence type="ECO:0000313" key="3">
    <source>
        <dbReference type="EMBL" id="ORX86718.1"/>
    </source>
</evidence>
<name>A0A1Y1XLU5_9FUNG</name>
<sequence>MAFYKHSPPVCSKVSSQLSVLFCSTQRLKTRSDVQRASVLTKCSLAHFSKRHNYTGLRKYSSGGHFVNCNTPKQLRSQINRHFYKQPQPLPSSILSALHACSDLAANAKERPPKKKDEIDILLANEKSVTEQTFEIAAGLFERVKDTPVLDLNIINAYLDVCVYTFQVDEVFKVYSEMRQKRFVPNVATFKLMIHCAVKAQKVPQALEIVEMGTQDICQSVNTQRRMKIGMRVGIGALCGGWLTITLGMLLPNIPQIGSMGVALTIFFCLRSGAAGLFTTLPVMSSKQTPFDIHQRYRVNFSDSLMDDIYKFFYQYLLLHLPAYGSKRDIELVISDMKSKGLVVDEDSLIEFSRGRKYTENAGKCTENKNPIR</sequence>
<evidence type="ECO:0000256" key="2">
    <source>
        <dbReference type="SAM" id="Phobius"/>
    </source>
</evidence>
<dbReference type="PANTHER" id="PTHR47932:SF44">
    <property type="entry name" value="MIOREX COMPLEX COMPONENT 1"/>
    <property type="match status" value="1"/>
</dbReference>
<dbReference type="Proteomes" id="UP000193498">
    <property type="component" value="Unassembled WGS sequence"/>
</dbReference>
<organism evidence="3 4">
    <name type="scientific">Basidiobolus meristosporus CBS 931.73</name>
    <dbReference type="NCBI Taxonomy" id="1314790"/>
    <lineage>
        <taxon>Eukaryota</taxon>
        <taxon>Fungi</taxon>
        <taxon>Fungi incertae sedis</taxon>
        <taxon>Zoopagomycota</taxon>
        <taxon>Entomophthoromycotina</taxon>
        <taxon>Basidiobolomycetes</taxon>
        <taxon>Basidiobolales</taxon>
        <taxon>Basidiobolaceae</taxon>
        <taxon>Basidiobolus</taxon>
    </lineage>
</organism>
<dbReference type="STRING" id="1314790.A0A1Y1XLU5"/>
<comment type="caution">
    <text evidence="3">The sequence shown here is derived from an EMBL/GenBank/DDBJ whole genome shotgun (WGS) entry which is preliminary data.</text>
</comment>
<proteinExistence type="predicted"/>
<accession>A0A1Y1XLU5</accession>
<feature type="transmembrane region" description="Helical" evidence="2">
    <location>
        <begin position="233"/>
        <end position="251"/>
    </location>
</feature>
<dbReference type="EMBL" id="MCFE01000565">
    <property type="protein sequence ID" value="ORX86718.1"/>
    <property type="molecule type" value="Genomic_DNA"/>
</dbReference>
<dbReference type="AlphaFoldDB" id="A0A1Y1XLU5"/>
<keyword evidence="2" id="KW-1133">Transmembrane helix</keyword>
<keyword evidence="2" id="KW-0472">Membrane</keyword>
<dbReference type="InParanoid" id="A0A1Y1XLU5"/>
<protein>
    <submittedName>
        <fullName evidence="3">Uncharacterized protein</fullName>
    </submittedName>
</protein>
<feature type="transmembrane region" description="Helical" evidence="2">
    <location>
        <begin position="257"/>
        <end position="278"/>
    </location>
</feature>
<reference evidence="3 4" key="1">
    <citation type="submission" date="2016-07" db="EMBL/GenBank/DDBJ databases">
        <title>Pervasive Adenine N6-methylation of Active Genes in Fungi.</title>
        <authorList>
            <consortium name="DOE Joint Genome Institute"/>
            <person name="Mondo S.J."/>
            <person name="Dannebaum R.O."/>
            <person name="Kuo R.C."/>
            <person name="Labutti K."/>
            <person name="Haridas S."/>
            <person name="Kuo A."/>
            <person name="Salamov A."/>
            <person name="Ahrendt S.R."/>
            <person name="Lipzen A."/>
            <person name="Sullivan W."/>
            <person name="Andreopoulos W.B."/>
            <person name="Clum A."/>
            <person name="Lindquist E."/>
            <person name="Daum C."/>
            <person name="Ramamoorthy G.K."/>
            <person name="Gryganskyi A."/>
            <person name="Culley D."/>
            <person name="Magnuson J.K."/>
            <person name="James T.Y."/>
            <person name="O'Malley M.A."/>
            <person name="Stajich J.E."/>
            <person name="Spatafora J.W."/>
            <person name="Visel A."/>
            <person name="Grigoriev I.V."/>
        </authorList>
    </citation>
    <scope>NUCLEOTIDE SEQUENCE [LARGE SCALE GENOMIC DNA]</scope>
    <source>
        <strain evidence="3 4">CBS 931.73</strain>
    </source>
</reference>
<dbReference type="InterPro" id="IPR011990">
    <property type="entry name" value="TPR-like_helical_dom_sf"/>
</dbReference>
<keyword evidence="1" id="KW-0677">Repeat</keyword>
<keyword evidence="2" id="KW-0812">Transmembrane</keyword>
<evidence type="ECO:0000313" key="4">
    <source>
        <dbReference type="Proteomes" id="UP000193498"/>
    </source>
</evidence>
<keyword evidence="4" id="KW-1185">Reference proteome</keyword>
<dbReference type="Gene3D" id="1.25.40.10">
    <property type="entry name" value="Tetratricopeptide repeat domain"/>
    <property type="match status" value="1"/>
</dbReference>
<dbReference type="PANTHER" id="PTHR47932">
    <property type="entry name" value="ATPASE EXPRESSION PROTEIN 3"/>
    <property type="match status" value="1"/>
</dbReference>
<evidence type="ECO:0000256" key="1">
    <source>
        <dbReference type="ARBA" id="ARBA00022737"/>
    </source>
</evidence>
<gene>
    <name evidence="3" type="ORF">K493DRAFT_319759</name>
</gene>